<dbReference type="EMBL" id="FQXQ01000006">
    <property type="protein sequence ID" value="SHH89475.1"/>
    <property type="molecule type" value="Genomic_DNA"/>
</dbReference>
<gene>
    <name evidence="1" type="ORF">SAMN05444281_2564</name>
</gene>
<sequence length="211" mass="24667">MKKIIYFLFALIIISCNSPKTTISQKKDDIPPTYKRVLFVTDSYYTNQNIIKKIFDTELKNKLTISKINTKIVEFAKEQLGEQNKYADFYLIKNNLDKTLVLSQEEIQQNIDEEVLDKNIDLVITIFQKDIQRLYNKINSKEKVFEKDTYNATTNSSNLMYTYVFTGIDISKDTVVWNSEYGVQNADDIFNNIPKQVAQSLVNQLNENHLY</sequence>
<dbReference type="PROSITE" id="PS51257">
    <property type="entry name" value="PROKAR_LIPOPROTEIN"/>
    <property type="match status" value="1"/>
</dbReference>
<evidence type="ECO:0008006" key="3">
    <source>
        <dbReference type="Google" id="ProtNLM"/>
    </source>
</evidence>
<reference evidence="2" key="1">
    <citation type="submission" date="2016-11" db="EMBL/GenBank/DDBJ databases">
        <authorList>
            <person name="Varghese N."/>
            <person name="Submissions S."/>
        </authorList>
    </citation>
    <scope>NUCLEOTIDE SEQUENCE [LARGE SCALE GENOMIC DNA]</scope>
    <source>
        <strain evidence="2">DSM 100572</strain>
    </source>
</reference>
<protein>
    <recommendedName>
        <fullName evidence="3">Lipoprotein</fullName>
    </recommendedName>
</protein>
<organism evidence="1 2">
    <name type="scientific">Wenyingzhuangia marina</name>
    <dbReference type="NCBI Taxonomy" id="1195760"/>
    <lineage>
        <taxon>Bacteria</taxon>
        <taxon>Pseudomonadati</taxon>
        <taxon>Bacteroidota</taxon>
        <taxon>Flavobacteriia</taxon>
        <taxon>Flavobacteriales</taxon>
        <taxon>Flavobacteriaceae</taxon>
        <taxon>Wenyingzhuangia</taxon>
    </lineage>
</organism>
<proteinExistence type="predicted"/>
<keyword evidence="2" id="KW-1185">Reference proteome</keyword>
<evidence type="ECO:0000313" key="2">
    <source>
        <dbReference type="Proteomes" id="UP000184109"/>
    </source>
</evidence>
<evidence type="ECO:0000313" key="1">
    <source>
        <dbReference type="EMBL" id="SHH89475.1"/>
    </source>
</evidence>
<dbReference type="Proteomes" id="UP000184109">
    <property type="component" value="Unassembled WGS sequence"/>
</dbReference>
<dbReference type="RefSeq" id="WP_073122151.1">
    <property type="nucleotide sequence ID" value="NZ_BMEN01000005.1"/>
</dbReference>
<accession>A0A1M5WPE1</accession>
<dbReference type="AlphaFoldDB" id="A0A1M5WPE1"/>
<name>A0A1M5WPE1_9FLAO</name>
<dbReference type="STRING" id="1195760.SAMN05444281_2564"/>